<evidence type="ECO:0000256" key="1">
    <source>
        <dbReference type="SAM" id="MobiDB-lite"/>
    </source>
</evidence>
<dbReference type="Proteomes" id="UP000307173">
    <property type="component" value="Unassembled WGS sequence"/>
</dbReference>
<feature type="region of interest" description="Disordered" evidence="1">
    <location>
        <begin position="1"/>
        <end position="20"/>
    </location>
</feature>
<gene>
    <name evidence="2" type="ORF">CANINC_004157</name>
</gene>
<keyword evidence="3" id="KW-1185">Reference proteome</keyword>
<dbReference type="AlphaFoldDB" id="A0A4T0WWV3"/>
<organism evidence="2 3">
    <name type="scientific">Pichia inconspicua</name>
    <dbReference type="NCBI Taxonomy" id="52247"/>
    <lineage>
        <taxon>Eukaryota</taxon>
        <taxon>Fungi</taxon>
        <taxon>Dikarya</taxon>
        <taxon>Ascomycota</taxon>
        <taxon>Saccharomycotina</taxon>
        <taxon>Pichiomycetes</taxon>
        <taxon>Pichiales</taxon>
        <taxon>Pichiaceae</taxon>
        <taxon>Pichia</taxon>
    </lineage>
</organism>
<evidence type="ECO:0000313" key="3">
    <source>
        <dbReference type="Proteomes" id="UP000307173"/>
    </source>
</evidence>
<dbReference type="OrthoDB" id="3995335at2759"/>
<sequence length="724" mass="82613">MRSDTTHQTQNLSPTKQKFNTLKNFLKNKSSLNDLRSKVERKEKDKEDIIFVKPEVKADLRESKSATKLSEFKFKVPKKKRSLGSLVSHTQSTKFFDAEAYNQLLAPHTSPPNLVRDSSVSTKSSKTSKQSPPKLSFTHDELDVPQKPYTTLQKTPEMPFLADWATPTSIRGTYVHDWSNNMSPRSLTESLRVGRVGNLSPKLQLQNSSEAKMTDNIRLTKFDLVSDSEYDQTSKNEMKLDLSTVIEPSHPLPSPRTPNTMDCTENVDIKSANTKSEKISNTSLSSSNSVSSVDSEFSFLVNRAASIKFYKSKEQLQKEADIDLDKKEKQKIKDFLGTSEDTEFELFDEFPSNSKDIISGFDEDVNYVNYEEEDDTDALFNRDLFGISSHQPAINLEFSDNEDTESGLSNNETNMDKEYDYKPPAKLELSDDEYDYNPPLSLELPDNEIADRKASGALIGESGAENRDSHTVLAAQDAAAKRNRRALNNEQYETFLHDCDTNEQRRNLQSTCQYTKRPNSDGVQQMQSRLASDLSSKQLLEMLNSNNSGLSFRSQTPEVQIKHTPSAKIQRHRSLKFHQLSADIEESYFTDDVNDDPEWKNIDLLKEVNDIPEDFDFEHNYHQVVEREQQFSNNLKKGRLSTMIVSNSCGDDNTVDTYDQKHHVWKNLISRGGKKHVPLQKEKIHFEDKTITLFNTSGLDDQNYANDYSESYESDHNELSTIME</sequence>
<evidence type="ECO:0000313" key="2">
    <source>
        <dbReference type="EMBL" id="TID16705.1"/>
    </source>
</evidence>
<accession>A0A4T0WWV3</accession>
<feature type="compositionally biased region" description="Polar residues" evidence="1">
    <location>
        <begin position="1"/>
        <end position="17"/>
    </location>
</feature>
<protein>
    <submittedName>
        <fullName evidence="2">Uncharacterized protein</fullName>
    </submittedName>
</protein>
<name>A0A4T0WWV3_9ASCO</name>
<comment type="caution">
    <text evidence="2">The sequence shown here is derived from an EMBL/GenBank/DDBJ whole genome shotgun (WGS) entry which is preliminary data.</text>
</comment>
<feature type="region of interest" description="Disordered" evidence="1">
    <location>
        <begin position="397"/>
        <end position="420"/>
    </location>
</feature>
<proteinExistence type="predicted"/>
<reference evidence="2 3" key="1">
    <citation type="journal article" date="2019" name="Front. Genet.">
        <title>Whole-Genome Sequencing of the Opportunistic Yeast Pathogen Candida inconspicua Uncovers Its Hybrid Origin.</title>
        <authorList>
            <person name="Mixao V."/>
            <person name="Hansen A.P."/>
            <person name="Saus E."/>
            <person name="Boekhout T."/>
            <person name="Lass-Florl C."/>
            <person name="Gabaldon T."/>
        </authorList>
    </citation>
    <scope>NUCLEOTIDE SEQUENCE [LARGE SCALE GENOMIC DNA]</scope>
    <source>
        <strain evidence="2 3">CBS 180</strain>
    </source>
</reference>
<dbReference type="EMBL" id="SELW01000641">
    <property type="protein sequence ID" value="TID16705.1"/>
    <property type="molecule type" value="Genomic_DNA"/>
</dbReference>
<feature type="region of interest" description="Disordered" evidence="1">
    <location>
        <begin position="107"/>
        <end position="143"/>
    </location>
</feature>
<feature type="compositionally biased region" description="Low complexity" evidence="1">
    <location>
        <begin position="118"/>
        <end position="136"/>
    </location>
</feature>